<comment type="caution">
    <text evidence="2">The sequence shown here is derived from an EMBL/GenBank/DDBJ whole genome shotgun (WGS) entry which is preliminary data.</text>
</comment>
<evidence type="ECO:0000313" key="2">
    <source>
        <dbReference type="EMBL" id="KAG5504995.1"/>
    </source>
</evidence>
<accession>A0A836LE94</accession>
<sequence length="955" mass="105428">MRLGAWLSLPSRDEAAAAASLCCPAVEAPLHRLLRHFWIGAPARVAAVAPCLSSSAQSVAYSRRLFGTITATAQRDFFQCIGVRQHRHGVISTSFVDERQRCYTTTTTSADGASPLAGSAEELEKVFFDYPVAERLAALTVARHEVAHGTASTEASPTLATSSLIPFMSMKDFVRKMSPLTRDDMFQRHIDALEWIAESKLLQLVDERGEVIPLESLRAHPAAKASVGQSEASHPALYNGLVHVRTTVPAVWLLQAGGGGGSGGMAEMKKPCSKPSHSSPSNPQVVAGIASTVAELPLASDESDDGGALAPALSSAEREVIIREALLRALQSWDMSMQLRRERAAVTSDPDPCLPRYTHLTTLYNMILREATDSTSASASGEGEEAAVPHVPPTPTERYVLKRLRMDTLESVVDNNGVIVTVGGTSSVGAHASKVYPALSSRPMWVVRGAARNPATFVALRHPEDTSPPRFRYVQPRVTVATRANNYGGWGSEEVVPTKADVYEILKYVPVNWGSFGNLNFPPEVRKKHIRTSSTLVWFRRQPFYFELRDMNGTVEVRRSIVLHPEAHGMTKEEAWEVLELQLATGAANSLVPLGVDGSPLRPTESVFDRSVTKFVYRVCPTYFAPLSLTMQRYIKKNLTEPVLMAFVRRFPQDFEILTSRYSDIPLVRRRAGADSARWLGDFLRDLESYPEDVRAILVLCNAMCVAWDRPEYIYVRLSPTEQAIVGGYTGMQKILSRHPLIFRVGEHFVCRADPSNPLAQREVEPAADDVTAVAPIHQENPYHSPKELALVFHYVMPEDEPCTASYLVDCSSPAMRALLPPRLVTIVQLFPKMFACTETSPGVYSIRKVKQITRRGAKASTLDGSQASEEENAVRMLEDELAVEDHMTREEVVQAVRMLIPESGVEAPQLLLWASMNVQRAANEYFGGVLRLVESLPGQFRVVTNEHTKMVYKK</sequence>
<evidence type="ECO:0000313" key="3">
    <source>
        <dbReference type="Proteomes" id="UP000674318"/>
    </source>
</evidence>
<reference evidence="2 3" key="1">
    <citation type="submission" date="2021-02" db="EMBL/GenBank/DDBJ databases">
        <title>Porcisia hertigi Genome sequencing and assembly.</title>
        <authorList>
            <person name="Almutairi H."/>
            <person name="Gatherer D."/>
        </authorList>
    </citation>
    <scope>NUCLEOTIDE SEQUENCE [LARGE SCALE GENOMIC DNA]</scope>
    <source>
        <strain evidence="2 3">C119</strain>
    </source>
</reference>
<organism evidence="2 3">
    <name type="scientific">Porcisia hertigi</name>
    <dbReference type="NCBI Taxonomy" id="2761500"/>
    <lineage>
        <taxon>Eukaryota</taxon>
        <taxon>Discoba</taxon>
        <taxon>Euglenozoa</taxon>
        <taxon>Kinetoplastea</taxon>
        <taxon>Metakinetoplastina</taxon>
        <taxon>Trypanosomatida</taxon>
        <taxon>Trypanosomatidae</taxon>
        <taxon>Leishmaniinae</taxon>
        <taxon>Porcisia</taxon>
    </lineage>
</organism>
<gene>
    <name evidence="2" type="ORF">JKF63_04442</name>
</gene>
<protein>
    <submittedName>
        <fullName evidence="2">Uncharacterized protein</fullName>
    </submittedName>
</protein>
<feature type="region of interest" description="Disordered" evidence="1">
    <location>
        <begin position="264"/>
        <end position="283"/>
    </location>
</feature>
<dbReference type="EMBL" id="JAFJZO010000022">
    <property type="protein sequence ID" value="KAG5504995.1"/>
    <property type="molecule type" value="Genomic_DNA"/>
</dbReference>
<dbReference type="OrthoDB" id="278250at2759"/>
<dbReference type="RefSeq" id="XP_067757256.1">
    <property type="nucleotide sequence ID" value="XM_067900427.1"/>
</dbReference>
<feature type="region of interest" description="Disordered" evidence="1">
    <location>
        <begin position="374"/>
        <end position="394"/>
    </location>
</feature>
<keyword evidence="3" id="KW-1185">Reference proteome</keyword>
<dbReference type="Proteomes" id="UP000674318">
    <property type="component" value="Unassembled WGS sequence"/>
</dbReference>
<dbReference type="KEGG" id="phet:94290504"/>
<evidence type="ECO:0000256" key="1">
    <source>
        <dbReference type="SAM" id="MobiDB-lite"/>
    </source>
</evidence>
<dbReference type="GeneID" id="94290504"/>
<proteinExistence type="predicted"/>
<name>A0A836LE94_9TRYP</name>
<dbReference type="AlphaFoldDB" id="A0A836LE94"/>